<dbReference type="PANTHER" id="PTHR43734:SF4">
    <property type="entry name" value="AMINE OXIDASE DOMAIN-CONTAINING PROTEIN"/>
    <property type="match status" value="1"/>
</dbReference>
<dbReference type="InterPro" id="IPR002937">
    <property type="entry name" value="Amino_oxidase"/>
</dbReference>
<dbReference type="EMBL" id="AZIL01000038">
    <property type="protein sequence ID" value="EWM30229.1"/>
    <property type="molecule type" value="Genomic_DNA"/>
</dbReference>
<name>W7UB61_9STRA</name>
<evidence type="ECO:0000313" key="4">
    <source>
        <dbReference type="Proteomes" id="UP000019335"/>
    </source>
</evidence>
<reference evidence="3 4" key="1">
    <citation type="journal article" date="2014" name="Mol. Plant">
        <title>Chromosome Scale Genome Assembly and Transcriptome Profiling of Nannochloropsis gaditana in Nitrogen Depletion.</title>
        <authorList>
            <person name="Corteggiani Carpinelli E."/>
            <person name="Telatin A."/>
            <person name="Vitulo N."/>
            <person name="Forcato C."/>
            <person name="D'Angelo M."/>
            <person name="Schiavon R."/>
            <person name="Vezzi A."/>
            <person name="Giacometti G.M."/>
            <person name="Morosinotto T."/>
            <person name="Valle G."/>
        </authorList>
    </citation>
    <scope>NUCLEOTIDE SEQUENCE [LARGE SCALE GENOMIC DNA]</scope>
    <source>
        <strain evidence="3 4">B-31</strain>
    </source>
</reference>
<feature type="compositionally biased region" description="Polar residues" evidence="1">
    <location>
        <begin position="602"/>
        <end position="611"/>
    </location>
</feature>
<dbReference type="AlphaFoldDB" id="W7UB61"/>
<dbReference type="Proteomes" id="UP000019335">
    <property type="component" value="Chromosome 1"/>
</dbReference>
<evidence type="ECO:0000259" key="2">
    <source>
        <dbReference type="Pfam" id="PF01593"/>
    </source>
</evidence>
<accession>W7UB61</accession>
<feature type="domain" description="Amine oxidase" evidence="2">
    <location>
        <begin position="37"/>
        <end position="391"/>
    </location>
</feature>
<dbReference type="GO" id="GO:0016491">
    <property type="term" value="F:oxidoreductase activity"/>
    <property type="evidence" value="ECO:0007669"/>
    <property type="project" value="InterPro"/>
</dbReference>
<dbReference type="Pfam" id="PF01593">
    <property type="entry name" value="Amino_oxidase"/>
    <property type="match status" value="1"/>
</dbReference>
<feature type="compositionally biased region" description="Basic and acidic residues" evidence="1">
    <location>
        <begin position="583"/>
        <end position="596"/>
    </location>
</feature>
<dbReference type="OrthoDB" id="38045at2759"/>
<protein>
    <submittedName>
        <fullName evidence="3">Udp-galactopyranose mutase</fullName>
    </submittedName>
</protein>
<dbReference type="PANTHER" id="PTHR43734">
    <property type="entry name" value="PHYTOENE DESATURASE"/>
    <property type="match status" value="1"/>
</dbReference>
<dbReference type="Gene3D" id="3.50.50.60">
    <property type="entry name" value="FAD/NAD(P)-binding domain"/>
    <property type="match status" value="1"/>
</dbReference>
<dbReference type="InterPro" id="IPR036188">
    <property type="entry name" value="FAD/NAD-bd_sf"/>
</dbReference>
<comment type="caution">
    <text evidence="3">The sequence shown here is derived from an EMBL/GenBank/DDBJ whole genome shotgun (WGS) entry which is preliminary data.</text>
</comment>
<gene>
    <name evidence="3" type="ORF">Naga_100003g29</name>
</gene>
<sequence length="611" mass="68820">MRACSSPSGAVPCSSKRYRFMAPTEEPPIVVIGSGPCGLGAAHRLHEIGVKNFIVLEAGSEPGGLSVTATDEEGFLWDMGGHVIFSHYNYFDKVLDHIVRDWCKRERVSYIWQKGRFIPYPFQNNIHRLSAEDFHECIDGLVEMQQQNISRLTKPRTFLEWLQNNFGRGIVNLFMAPYNRKVWGYEPSEMNAAWMEDRVATVDLTRIKEHKGNGTNDTTWGPNHTFRFPLRGGTGFIWRRIYEGIDLSKFRFNSEIVAVDADRKLLRLADGSDLPYRNLISTMPLDRLCGLVVGRGLEDLPALVPRFRYSSTHVVGIGVAGQPPAHLQGQCWMYFPEDDCPFYRVTVFSNYSPYNVPMPGQQWSLMAEVCETAARPVDPSNIVDSVLQGFYTVKLLNVERDKVISRFHRRLEYGYPTPFLEREEVCGRALEALEAKDIKSRGRFGAWKYEVSNQDHSMMQGVEAVDAIVMGAEETTVRLPGVVNSKAWKKAQSCARRCHQAVERGQKKKGLEKRKGQERGDRKLRYYDPLALTVLLKKGWSMGKAESAALIDTCETAHFNDPGITGRETCHRQGGSEAIGSTETKDRIDGDKEGKGGKRRPSPSNVAPTAA</sequence>
<keyword evidence="4" id="KW-1185">Reference proteome</keyword>
<feature type="region of interest" description="Disordered" evidence="1">
    <location>
        <begin position="565"/>
        <end position="611"/>
    </location>
</feature>
<proteinExistence type="predicted"/>
<dbReference type="SUPFAM" id="SSF51905">
    <property type="entry name" value="FAD/NAD(P)-binding domain"/>
    <property type="match status" value="1"/>
</dbReference>
<organism evidence="3 4">
    <name type="scientific">Nannochloropsis gaditana</name>
    <dbReference type="NCBI Taxonomy" id="72520"/>
    <lineage>
        <taxon>Eukaryota</taxon>
        <taxon>Sar</taxon>
        <taxon>Stramenopiles</taxon>
        <taxon>Ochrophyta</taxon>
        <taxon>Eustigmatophyceae</taxon>
        <taxon>Eustigmatales</taxon>
        <taxon>Monodopsidaceae</taxon>
        <taxon>Nannochloropsis</taxon>
    </lineage>
</organism>
<evidence type="ECO:0000313" key="3">
    <source>
        <dbReference type="EMBL" id="EWM30229.1"/>
    </source>
</evidence>
<evidence type="ECO:0000256" key="1">
    <source>
        <dbReference type="SAM" id="MobiDB-lite"/>
    </source>
</evidence>